<evidence type="ECO:0000313" key="3">
    <source>
        <dbReference type="EMBL" id="CAF0784137.1"/>
    </source>
</evidence>
<dbReference type="Proteomes" id="UP000663828">
    <property type="component" value="Unassembled WGS sequence"/>
</dbReference>
<comment type="caution">
    <text evidence="2">The sequence shown here is derived from an EMBL/GenBank/DDBJ whole genome shotgun (WGS) entry which is preliminary data.</text>
</comment>
<dbReference type="Proteomes" id="UP000663852">
    <property type="component" value="Unassembled WGS sequence"/>
</dbReference>
<organism evidence="2 5">
    <name type="scientific">Adineta ricciae</name>
    <name type="common">Rotifer</name>
    <dbReference type="NCBI Taxonomy" id="249248"/>
    <lineage>
        <taxon>Eukaryota</taxon>
        <taxon>Metazoa</taxon>
        <taxon>Spiralia</taxon>
        <taxon>Gnathifera</taxon>
        <taxon>Rotifera</taxon>
        <taxon>Eurotatoria</taxon>
        <taxon>Bdelloidea</taxon>
        <taxon>Adinetida</taxon>
        <taxon>Adinetidae</taxon>
        <taxon>Adineta</taxon>
    </lineage>
</organism>
<keyword evidence="1" id="KW-1133">Transmembrane helix</keyword>
<feature type="transmembrane region" description="Helical" evidence="1">
    <location>
        <begin position="6"/>
        <end position="24"/>
    </location>
</feature>
<sequence length="139" mass="15880">MSLHWSFIPLVISIIFFQISFLRATPIHSELTNQIIDDNVDGFQRAHNGYIYAMKNIVNEPNTYERMKLLNQLRESLNRLCLAGYFGPSHAEACRHVVDVVHQSYVNNDDETRESSNEAHGIQKRFFCNGFIGCKSASG</sequence>
<evidence type="ECO:0000256" key="1">
    <source>
        <dbReference type="SAM" id="Phobius"/>
    </source>
</evidence>
<dbReference type="OrthoDB" id="9999716at2759"/>
<protein>
    <submittedName>
        <fullName evidence="2">Uncharacterized protein</fullName>
    </submittedName>
</protein>
<name>A0A813NAH4_ADIRI</name>
<dbReference type="AlphaFoldDB" id="A0A813NAH4"/>
<dbReference type="EMBL" id="CAJNOJ010000003">
    <property type="protein sequence ID" value="CAF0736315.1"/>
    <property type="molecule type" value="Genomic_DNA"/>
</dbReference>
<evidence type="ECO:0000313" key="4">
    <source>
        <dbReference type="Proteomes" id="UP000663828"/>
    </source>
</evidence>
<gene>
    <name evidence="2" type="ORF">EDS130_LOCUS1456</name>
    <name evidence="3" type="ORF">XAT740_LOCUS2133</name>
</gene>
<accession>A0A813NAH4</accession>
<evidence type="ECO:0000313" key="5">
    <source>
        <dbReference type="Proteomes" id="UP000663852"/>
    </source>
</evidence>
<dbReference type="EMBL" id="CAJNOR010000071">
    <property type="protein sequence ID" value="CAF0784137.1"/>
    <property type="molecule type" value="Genomic_DNA"/>
</dbReference>
<keyword evidence="1" id="KW-0472">Membrane</keyword>
<keyword evidence="4" id="KW-1185">Reference proteome</keyword>
<proteinExistence type="predicted"/>
<evidence type="ECO:0000313" key="2">
    <source>
        <dbReference type="EMBL" id="CAF0736315.1"/>
    </source>
</evidence>
<keyword evidence="1" id="KW-0812">Transmembrane</keyword>
<reference evidence="2" key="1">
    <citation type="submission" date="2021-02" db="EMBL/GenBank/DDBJ databases">
        <authorList>
            <person name="Nowell W R."/>
        </authorList>
    </citation>
    <scope>NUCLEOTIDE SEQUENCE</scope>
</reference>